<organism evidence="3 4">
    <name type="scientific">Secundilactobacillus odoratitofui DSM 19909 = JCM 15043</name>
    <dbReference type="NCBI Taxonomy" id="1423776"/>
    <lineage>
        <taxon>Bacteria</taxon>
        <taxon>Bacillati</taxon>
        <taxon>Bacillota</taxon>
        <taxon>Bacilli</taxon>
        <taxon>Lactobacillales</taxon>
        <taxon>Lactobacillaceae</taxon>
        <taxon>Secundilactobacillus</taxon>
    </lineage>
</organism>
<name>A0A0R1LWX0_9LACO</name>
<dbReference type="Pfam" id="PF02575">
    <property type="entry name" value="YbaB_DNA_bd"/>
    <property type="match status" value="1"/>
</dbReference>
<evidence type="ECO:0000256" key="2">
    <source>
        <dbReference type="HAMAP-Rule" id="MF_00274"/>
    </source>
</evidence>
<evidence type="ECO:0000313" key="3">
    <source>
        <dbReference type="EMBL" id="KRK99936.1"/>
    </source>
</evidence>
<dbReference type="NCBIfam" id="TIGR00103">
    <property type="entry name" value="DNA_YbaB_EbfC"/>
    <property type="match status" value="1"/>
</dbReference>
<dbReference type="SUPFAM" id="SSF82607">
    <property type="entry name" value="YbaB-like"/>
    <property type="match status" value="1"/>
</dbReference>
<keyword evidence="1 2" id="KW-0238">DNA-binding</keyword>
<sequence>MMRGMGNMGNMMKQMKKMEKQLAEEQKVMESKDFTGVSPDELVKTTFSGKRVMKALTIDPKAIDPDDPDMLSDLVLAAVNDALQQIDAEGQQTLGKYTNNLPGM</sequence>
<comment type="similarity">
    <text evidence="2">Belongs to the YbaB/EbfC family.</text>
</comment>
<dbReference type="GO" id="GO:0005829">
    <property type="term" value="C:cytosol"/>
    <property type="evidence" value="ECO:0007669"/>
    <property type="project" value="TreeGrafter"/>
</dbReference>
<accession>A0A0R1LWX0</accession>
<gene>
    <name evidence="3" type="ORF">FD04_GL000060</name>
</gene>
<comment type="subcellular location">
    <subcellularLocation>
        <location evidence="2">Cytoplasm</location>
        <location evidence="2">Nucleoid</location>
    </subcellularLocation>
</comment>
<dbReference type="PANTHER" id="PTHR33449">
    <property type="entry name" value="NUCLEOID-ASSOCIATED PROTEIN YBAB"/>
    <property type="match status" value="1"/>
</dbReference>
<dbReference type="GO" id="GO:0003677">
    <property type="term" value="F:DNA binding"/>
    <property type="evidence" value="ECO:0007669"/>
    <property type="project" value="UniProtKB-UniRule"/>
</dbReference>
<dbReference type="RefSeq" id="WP_056946202.1">
    <property type="nucleotide sequence ID" value="NZ_AZEE01000001.1"/>
</dbReference>
<comment type="subunit">
    <text evidence="2">Homodimer.</text>
</comment>
<dbReference type="PANTHER" id="PTHR33449:SF1">
    <property type="entry name" value="NUCLEOID-ASSOCIATED PROTEIN YBAB"/>
    <property type="match status" value="1"/>
</dbReference>
<dbReference type="PATRIC" id="fig|1423776.4.peg.59"/>
<evidence type="ECO:0000256" key="1">
    <source>
        <dbReference type="ARBA" id="ARBA00023125"/>
    </source>
</evidence>
<dbReference type="Proteomes" id="UP000051160">
    <property type="component" value="Unassembled WGS sequence"/>
</dbReference>
<dbReference type="STRING" id="1423776.FD04_GL000060"/>
<dbReference type="AlphaFoldDB" id="A0A0R1LWX0"/>
<comment type="function">
    <text evidence="2">Binds to DNA and alters its conformation. May be involved in regulation of gene expression, nucleoid organization and DNA protection.</text>
</comment>
<dbReference type="Gene3D" id="3.30.1310.10">
    <property type="entry name" value="Nucleoid-associated protein YbaB-like domain"/>
    <property type="match status" value="1"/>
</dbReference>
<dbReference type="EMBL" id="AZEE01000001">
    <property type="protein sequence ID" value="KRK99936.1"/>
    <property type="molecule type" value="Genomic_DNA"/>
</dbReference>
<dbReference type="PIRSF" id="PIRSF004555">
    <property type="entry name" value="UCP004555"/>
    <property type="match status" value="1"/>
</dbReference>
<dbReference type="GO" id="GO:0043590">
    <property type="term" value="C:bacterial nucleoid"/>
    <property type="evidence" value="ECO:0007669"/>
    <property type="project" value="UniProtKB-UniRule"/>
</dbReference>
<evidence type="ECO:0000313" key="4">
    <source>
        <dbReference type="Proteomes" id="UP000051160"/>
    </source>
</evidence>
<dbReference type="InterPro" id="IPR036894">
    <property type="entry name" value="YbaB-like_sf"/>
</dbReference>
<keyword evidence="4" id="KW-1185">Reference proteome</keyword>
<protein>
    <recommendedName>
        <fullName evidence="2">Nucleoid-associated protein FD04_GL000060</fullName>
    </recommendedName>
</protein>
<keyword evidence="2" id="KW-0963">Cytoplasm</keyword>
<dbReference type="HAMAP" id="MF_00274">
    <property type="entry name" value="DNA_YbaB_EbfC"/>
    <property type="match status" value="1"/>
</dbReference>
<comment type="caution">
    <text evidence="3">The sequence shown here is derived from an EMBL/GenBank/DDBJ whole genome shotgun (WGS) entry which is preliminary data.</text>
</comment>
<dbReference type="InterPro" id="IPR004401">
    <property type="entry name" value="YbaB/EbfC"/>
</dbReference>
<reference evidence="3 4" key="1">
    <citation type="journal article" date="2015" name="Genome Announc.">
        <title>Expanding the biotechnology potential of lactobacilli through comparative genomics of 213 strains and associated genera.</title>
        <authorList>
            <person name="Sun Z."/>
            <person name="Harris H.M."/>
            <person name="McCann A."/>
            <person name="Guo C."/>
            <person name="Argimon S."/>
            <person name="Zhang W."/>
            <person name="Yang X."/>
            <person name="Jeffery I.B."/>
            <person name="Cooney J.C."/>
            <person name="Kagawa T.F."/>
            <person name="Liu W."/>
            <person name="Song Y."/>
            <person name="Salvetti E."/>
            <person name="Wrobel A."/>
            <person name="Rasinkangas P."/>
            <person name="Parkhill J."/>
            <person name="Rea M.C."/>
            <person name="O'Sullivan O."/>
            <person name="Ritari J."/>
            <person name="Douillard F.P."/>
            <person name="Paul Ross R."/>
            <person name="Yang R."/>
            <person name="Briner A.E."/>
            <person name="Felis G.E."/>
            <person name="de Vos W.M."/>
            <person name="Barrangou R."/>
            <person name="Klaenhammer T.R."/>
            <person name="Caufield P.W."/>
            <person name="Cui Y."/>
            <person name="Zhang H."/>
            <person name="O'Toole P.W."/>
        </authorList>
    </citation>
    <scope>NUCLEOTIDE SEQUENCE [LARGE SCALE GENOMIC DNA]</scope>
    <source>
        <strain evidence="3 4">DSM 19909</strain>
    </source>
</reference>
<proteinExistence type="inferred from homology"/>